<evidence type="ECO:0000259" key="2">
    <source>
        <dbReference type="Pfam" id="PF20075"/>
    </source>
</evidence>
<sequence>MQERSVKPQGVLSQSQVLKAWEQEAPRLLIKEMKDRNCTYRDLAERLQVMGVYESADRLNRKVNRKTFSAAFFLMCMSALGVSELTVPTNQQIMDQYARTK</sequence>
<name>A0A853GW98_9BURK</name>
<comment type="caution">
    <text evidence="3">The sequence shown here is derived from an EMBL/GenBank/DDBJ whole genome shotgun (WGS) entry which is preliminary data.</text>
</comment>
<evidence type="ECO:0000256" key="1">
    <source>
        <dbReference type="SAM" id="Phobius"/>
    </source>
</evidence>
<keyword evidence="1" id="KW-0812">Transmembrane</keyword>
<keyword evidence="1" id="KW-1133">Transmembrane helix</keyword>
<keyword evidence="1" id="KW-0472">Membrane</keyword>
<feature type="transmembrane region" description="Helical" evidence="1">
    <location>
        <begin position="68"/>
        <end position="87"/>
    </location>
</feature>
<dbReference type="Pfam" id="PF20075">
    <property type="entry name" value="DUF6471"/>
    <property type="match status" value="1"/>
</dbReference>
<reference evidence="3 4" key="1">
    <citation type="submission" date="2020-07" db="EMBL/GenBank/DDBJ databases">
        <title>Taxonomic revisions and descriptions of new bacterial species based on genomic comparisons in the high-G+C-content subgroup of the family Alcaligenaceae.</title>
        <authorList>
            <person name="Szabo A."/>
            <person name="Felfoldi T."/>
        </authorList>
    </citation>
    <scope>NUCLEOTIDE SEQUENCE [LARGE SCALE GENOMIC DNA]</scope>
    <source>
        <strain evidence="3 4">DSM 25667</strain>
    </source>
</reference>
<protein>
    <recommendedName>
        <fullName evidence="2">DUF6471 domain-containing protein</fullName>
    </recommendedName>
</protein>
<dbReference type="EMBL" id="JACCEV010000001">
    <property type="protein sequence ID" value="NYT85026.1"/>
    <property type="molecule type" value="Genomic_DNA"/>
</dbReference>
<dbReference type="InterPro" id="IPR045526">
    <property type="entry name" value="DUF6471"/>
</dbReference>
<dbReference type="Proteomes" id="UP000554144">
    <property type="component" value="Unassembled WGS sequence"/>
</dbReference>
<dbReference type="AlphaFoldDB" id="A0A853GW98"/>
<keyword evidence="4" id="KW-1185">Reference proteome</keyword>
<accession>A0A853GW98</accession>
<dbReference type="OrthoDB" id="9009595at2"/>
<evidence type="ECO:0000313" key="3">
    <source>
        <dbReference type="EMBL" id="NYT85026.1"/>
    </source>
</evidence>
<gene>
    <name evidence="3" type="ORF">H0A62_05360</name>
</gene>
<dbReference type="RefSeq" id="WP_130037525.1">
    <property type="nucleotide sequence ID" value="NZ_JACCEV010000001.1"/>
</dbReference>
<feature type="domain" description="DUF6471" evidence="2">
    <location>
        <begin position="21"/>
        <end position="85"/>
    </location>
</feature>
<proteinExistence type="predicted"/>
<evidence type="ECO:0000313" key="4">
    <source>
        <dbReference type="Proteomes" id="UP000554144"/>
    </source>
</evidence>
<organism evidence="3 4">
    <name type="scientific">Pollutimonas harenae</name>
    <dbReference type="NCBI Taxonomy" id="657015"/>
    <lineage>
        <taxon>Bacteria</taxon>
        <taxon>Pseudomonadati</taxon>
        <taxon>Pseudomonadota</taxon>
        <taxon>Betaproteobacteria</taxon>
        <taxon>Burkholderiales</taxon>
        <taxon>Alcaligenaceae</taxon>
        <taxon>Pollutimonas</taxon>
    </lineage>
</organism>